<dbReference type="SMART" id="SM00220">
    <property type="entry name" value="S_TKc"/>
    <property type="match status" value="1"/>
</dbReference>
<keyword evidence="10" id="KW-1185">Reference proteome</keyword>
<feature type="domain" description="Protein kinase" evidence="8">
    <location>
        <begin position="15"/>
        <end position="263"/>
    </location>
</feature>
<dbReference type="CDD" id="cd14014">
    <property type="entry name" value="STKc_PknB_like"/>
    <property type="match status" value="1"/>
</dbReference>
<evidence type="ECO:0000256" key="2">
    <source>
        <dbReference type="ARBA" id="ARBA00022737"/>
    </source>
</evidence>
<evidence type="ECO:0000256" key="7">
    <source>
        <dbReference type="SAM" id="MobiDB-lite"/>
    </source>
</evidence>
<dbReference type="PROSITE" id="PS50082">
    <property type="entry name" value="WD_REPEATS_2"/>
    <property type="match status" value="3"/>
</dbReference>
<accession>A0A0S4QKF2</accession>
<dbReference type="PANTHER" id="PTHR19848">
    <property type="entry name" value="WD40 REPEAT PROTEIN"/>
    <property type="match status" value="1"/>
</dbReference>
<proteinExistence type="predicted"/>
<keyword evidence="9" id="KW-0808">Transferase</keyword>
<feature type="binding site" evidence="6">
    <location>
        <position position="44"/>
    </location>
    <ligand>
        <name>ATP</name>
        <dbReference type="ChEBI" id="CHEBI:30616"/>
    </ligand>
</feature>
<dbReference type="InterPro" id="IPR011009">
    <property type="entry name" value="Kinase-like_dom_sf"/>
</dbReference>
<evidence type="ECO:0000313" key="10">
    <source>
        <dbReference type="Proteomes" id="UP000198802"/>
    </source>
</evidence>
<dbReference type="SMART" id="SM00320">
    <property type="entry name" value="WD40"/>
    <property type="match status" value="8"/>
</dbReference>
<dbReference type="InterPro" id="IPR008271">
    <property type="entry name" value="Ser/Thr_kinase_AS"/>
</dbReference>
<dbReference type="InterPro" id="IPR036322">
    <property type="entry name" value="WD40_repeat_dom_sf"/>
</dbReference>
<feature type="region of interest" description="Disordered" evidence="7">
    <location>
        <begin position="290"/>
        <end position="352"/>
    </location>
</feature>
<dbReference type="GO" id="GO:0004674">
    <property type="term" value="F:protein serine/threonine kinase activity"/>
    <property type="evidence" value="ECO:0007669"/>
    <property type="project" value="UniProtKB-KW"/>
</dbReference>
<keyword evidence="9" id="KW-0418">Kinase</keyword>
<dbReference type="SUPFAM" id="SSF50978">
    <property type="entry name" value="WD40 repeat-like"/>
    <property type="match status" value="1"/>
</dbReference>
<feature type="repeat" description="WD" evidence="5">
    <location>
        <begin position="441"/>
        <end position="473"/>
    </location>
</feature>
<dbReference type="InterPro" id="IPR000719">
    <property type="entry name" value="Prot_kinase_dom"/>
</dbReference>
<feature type="repeat" description="WD" evidence="5">
    <location>
        <begin position="818"/>
        <end position="859"/>
    </location>
</feature>
<keyword evidence="4 6" id="KW-0067">ATP-binding</keyword>
<dbReference type="InterPro" id="IPR017441">
    <property type="entry name" value="Protein_kinase_ATP_BS"/>
</dbReference>
<evidence type="ECO:0000256" key="5">
    <source>
        <dbReference type="PROSITE-ProRule" id="PRU00221"/>
    </source>
</evidence>
<dbReference type="PROSITE" id="PS00107">
    <property type="entry name" value="PROTEIN_KINASE_ATP"/>
    <property type="match status" value="1"/>
</dbReference>
<dbReference type="EMBL" id="FAOZ01000006">
    <property type="protein sequence ID" value="CUU56032.1"/>
    <property type="molecule type" value="Genomic_DNA"/>
</dbReference>
<dbReference type="PROSITE" id="PS50294">
    <property type="entry name" value="WD_REPEATS_REGION"/>
    <property type="match status" value="2"/>
</dbReference>
<dbReference type="Gene3D" id="2.130.10.10">
    <property type="entry name" value="YVTN repeat-like/Quinoprotein amine dehydrogenase"/>
    <property type="match status" value="2"/>
</dbReference>
<protein>
    <submittedName>
        <fullName evidence="9">Serine/threonine protein kinase</fullName>
    </submittedName>
</protein>
<organism evidence="9 10">
    <name type="scientific">Parafrankia irregularis</name>
    <dbReference type="NCBI Taxonomy" id="795642"/>
    <lineage>
        <taxon>Bacteria</taxon>
        <taxon>Bacillati</taxon>
        <taxon>Actinomycetota</taxon>
        <taxon>Actinomycetes</taxon>
        <taxon>Frankiales</taxon>
        <taxon>Frankiaceae</taxon>
        <taxon>Parafrankia</taxon>
    </lineage>
</organism>
<dbReference type="InterPro" id="IPR001680">
    <property type="entry name" value="WD40_rpt"/>
</dbReference>
<keyword evidence="9" id="KW-0723">Serine/threonine-protein kinase</keyword>
<dbReference type="Pfam" id="PF00069">
    <property type="entry name" value="Pkinase"/>
    <property type="match status" value="1"/>
</dbReference>
<evidence type="ECO:0000313" key="9">
    <source>
        <dbReference type="EMBL" id="CUU56032.1"/>
    </source>
</evidence>
<dbReference type="InterPro" id="IPR015943">
    <property type="entry name" value="WD40/YVTN_repeat-like_dom_sf"/>
</dbReference>
<dbReference type="Proteomes" id="UP000198802">
    <property type="component" value="Unassembled WGS sequence"/>
</dbReference>
<feature type="compositionally biased region" description="Basic and acidic residues" evidence="7">
    <location>
        <begin position="330"/>
        <end position="339"/>
    </location>
</feature>
<evidence type="ECO:0000259" key="8">
    <source>
        <dbReference type="PROSITE" id="PS50011"/>
    </source>
</evidence>
<feature type="compositionally biased region" description="Basic residues" evidence="7">
    <location>
        <begin position="340"/>
        <end position="352"/>
    </location>
</feature>
<dbReference type="RefSeq" id="WP_091275443.1">
    <property type="nucleotide sequence ID" value="NZ_FAOZ01000006.1"/>
</dbReference>
<reference evidence="10" key="1">
    <citation type="submission" date="2015-11" db="EMBL/GenBank/DDBJ databases">
        <authorList>
            <person name="Varghese N."/>
        </authorList>
    </citation>
    <scope>NUCLEOTIDE SEQUENCE [LARGE SCALE GENOMIC DNA]</scope>
    <source>
        <strain evidence="10">DSM 45899</strain>
    </source>
</reference>
<dbReference type="AlphaFoldDB" id="A0A0S4QKF2"/>
<evidence type="ECO:0000256" key="3">
    <source>
        <dbReference type="ARBA" id="ARBA00022741"/>
    </source>
</evidence>
<dbReference type="GO" id="GO:0005524">
    <property type="term" value="F:ATP binding"/>
    <property type="evidence" value="ECO:0007669"/>
    <property type="project" value="UniProtKB-UniRule"/>
</dbReference>
<keyword evidence="1 5" id="KW-0853">WD repeat</keyword>
<dbReference type="PROSITE" id="PS00108">
    <property type="entry name" value="PROTEIN_KINASE_ST"/>
    <property type="match status" value="1"/>
</dbReference>
<gene>
    <name evidence="9" type="ORF">Ga0074812_106287</name>
</gene>
<feature type="repeat" description="WD" evidence="5">
    <location>
        <begin position="625"/>
        <end position="667"/>
    </location>
</feature>
<keyword evidence="2" id="KW-0677">Repeat</keyword>
<evidence type="ECO:0000256" key="6">
    <source>
        <dbReference type="PROSITE-ProRule" id="PRU10141"/>
    </source>
</evidence>
<name>A0A0S4QKF2_9ACTN</name>
<dbReference type="PROSITE" id="PS50011">
    <property type="entry name" value="PROTEIN_KINASE_DOM"/>
    <property type="match status" value="1"/>
</dbReference>
<evidence type="ECO:0000256" key="4">
    <source>
        <dbReference type="ARBA" id="ARBA00022840"/>
    </source>
</evidence>
<dbReference type="InterPro" id="IPR019775">
    <property type="entry name" value="WD40_repeat_CS"/>
</dbReference>
<dbReference type="SUPFAM" id="SSF56112">
    <property type="entry name" value="Protein kinase-like (PK-like)"/>
    <property type="match status" value="1"/>
</dbReference>
<keyword evidence="3 6" id="KW-0547">Nucleotide-binding</keyword>
<dbReference type="PROSITE" id="PS00678">
    <property type="entry name" value="WD_REPEATS_1"/>
    <property type="match status" value="1"/>
</dbReference>
<sequence>MIIGRERVEKALPGYSIGDRLGSGAFGLVLAGHDLRADRPVAIKILEAEGVEQATRGFASEAQVLSGLDHPHVVKAFDYVEAEGLCLVVMELMAGGTLASRRVAMAPEQACSVGLAVAAALGHAHSRGVLHRDIKADNILFASDGTPKVGDFGIAKLFEGSAATASGRIGTPMCMAPEQIEGGRLGPATDLYALGIVLYQLLTGAPPFDPKQPLPALWRQQLNDPPPPMTGVAASVELVVLRALAKAARDRHRDATAFALDLARAATEAYGANWTARTELQLHLDEDVRHLTAPSPPSPPPSFRSGQAAADADGLDEHATIQAEPGTIKGRADQADRAKPPRRRFQLRGSRRRTGAATAAVLLLMAVSLTIWQTVGTDRGTGPDPVAVSRQLAAEASRLAGSQPDLARRMAVAAYRTAPTPQARASVLALLVSSNRPLATLTGHLAAVTGLEYSPDGKLVVTRSYDGTARLWDATDSSGDAPEPLAVLGQVSENRPENEMIDAVFSPNSRLLATHNSGIVQLWDTATPGKGVTLLSSLAAATEPELAFFSDVEFGAESDLLVIFSRNAVTLWDTPTGGIVQSPIIISPAGEVTAAAVSPVGGLVATGGVGTVQLWDIQQAGPLAMLTNEGLVTDLEFSSDGKLLVAESTFDNTVRLWDVSDPHQNVRRAVLTDDAGMRGSVLSPDGKLVATYGAGSTKLWDATASGQNVRPLAVLTGNAVNVVFSPDSRLVATTTSSGVEVLLWDSSARGEAVLPLATLTDVADSSAGGGTEIASLGTDMVFSPDGRLLVTASNQPTGSTARLWDTTARGDVRPLWTLPGGPDATHTTAFSPDQKTLAISSYDNTAQLWDVDPDRLVTAACTSRTNELTAAEWDAVLPDTPYDPPCS</sequence>
<dbReference type="PANTHER" id="PTHR19848:SF8">
    <property type="entry name" value="F-BOX AND WD REPEAT DOMAIN CONTAINING 7"/>
    <property type="match status" value="1"/>
</dbReference>
<dbReference type="Gene3D" id="1.10.510.10">
    <property type="entry name" value="Transferase(Phosphotransferase) domain 1"/>
    <property type="match status" value="1"/>
</dbReference>
<dbReference type="Pfam" id="PF00400">
    <property type="entry name" value="WD40"/>
    <property type="match status" value="4"/>
</dbReference>
<evidence type="ECO:0000256" key="1">
    <source>
        <dbReference type="ARBA" id="ARBA00022574"/>
    </source>
</evidence>